<keyword evidence="1" id="KW-0472">Membrane</keyword>
<evidence type="ECO:0000313" key="4">
    <source>
        <dbReference type="Proteomes" id="UP001156666"/>
    </source>
</evidence>
<accession>A0AA37SR02</accession>
<dbReference type="EMBL" id="BSOH01000020">
    <property type="protein sequence ID" value="GLR18370.1"/>
    <property type="molecule type" value="Genomic_DNA"/>
</dbReference>
<sequence>MDKKERKISEILKGQKFDLDKDALWSGMADTLPKQERKRRGFLWLLLLVIPLAYGGFYWTNLVADQHDNEDIFIAEKGLSDARIDRNTKGIETKVDQITEIYAQTIGEVENDKDLDYQEVTSYTSSSTQGRRNTELPTINQSVSEIENNINTSVSTEFQNINPASSSINQNENALIKTESDLSEWTTRNQLDFVTLEKIDINLSESLEDREPNLQLELDAHLTPTLCCVDQKWSVILLGGGLKSNSKVTGIEDRETGLYGIASSVKVNYHLEKRWTISGGLVYNQLNTRYIDQGEVREIGSQPGISQINIDALGVSKAVQGVVEEVSIWKRDINWHRTQHSFDFQVQLQKDFLLSSRWKVGVAGGIAYNLYTTTKGYGYDHESSGFYKFESDEEQNYKMNAGLKPVVGAELCYGLRNVELVLSANYKWNLSPINTQIENYQIKNSQTGIQLGTRYYLNGN</sequence>
<dbReference type="Pfam" id="PF13568">
    <property type="entry name" value="OMP_b-brl_2"/>
    <property type="match status" value="1"/>
</dbReference>
<feature type="domain" description="Outer membrane protein beta-barrel" evidence="2">
    <location>
        <begin position="260"/>
        <end position="433"/>
    </location>
</feature>
<keyword evidence="4" id="KW-1185">Reference proteome</keyword>
<reference evidence="3" key="2">
    <citation type="submission" date="2023-01" db="EMBL/GenBank/DDBJ databases">
        <title>Draft genome sequence of Portibacter lacus strain NBRC 108769.</title>
        <authorList>
            <person name="Sun Q."/>
            <person name="Mori K."/>
        </authorList>
    </citation>
    <scope>NUCLEOTIDE SEQUENCE</scope>
    <source>
        <strain evidence="3">NBRC 108769</strain>
    </source>
</reference>
<evidence type="ECO:0000256" key="1">
    <source>
        <dbReference type="SAM" id="Phobius"/>
    </source>
</evidence>
<dbReference type="InterPro" id="IPR025665">
    <property type="entry name" value="Beta-barrel_OMP_2"/>
</dbReference>
<dbReference type="Proteomes" id="UP001156666">
    <property type="component" value="Unassembled WGS sequence"/>
</dbReference>
<gene>
    <name evidence="3" type="ORF">GCM10007940_29860</name>
</gene>
<keyword evidence="1" id="KW-1133">Transmembrane helix</keyword>
<protein>
    <recommendedName>
        <fullName evidence="2">Outer membrane protein beta-barrel domain-containing protein</fullName>
    </recommendedName>
</protein>
<reference evidence="3" key="1">
    <citation type="journal article" date="2014" name="Int. J. Syst. Evol. Microbiol.">
        <title>Complete genome sequence of Corynebacterium casei LMG S-19264T (=DSM 44701T), isolated from a smear-ripened cheese.</title>
        <authorList>
            <consortium name="US DOE Joint Genome Institute (JGI-PGF)"/>
            <person name="Walter F."/>
            <person name="Albersmeier A."/>
            <person name="Kalinowski J."/>
            <person name="Ruckert C."/>
        </authorList>
    </citation>
    <scope>NUCLEOTIDE SEQUENCE</scope>
    <source>
        <strain evidence="3">NBRC 108769</strain>
    </source>
</reference>
<evidence type="ECO:0000259" key="2">
    <source>
        <dbReference type="Pfam" id="PF13568"/>
    </source>
</evidence>
<feature type="transmembrane region" description="Helical" evidence="1">
    <location>
        <begin position="42"/>
        <end position="59"/>
    </location>
</feature>
<keyword evidence="1" id="KW-0812">Transmembrane</keyword>
<proteinExistence type="predicted"/>
<organism evidence="3 4">
    <name type="scientific">Portibacter lacus</name>
    <dbReference type="NCBI Taxonomy" id="1099794"/>
    <lineage>
        <taxon>Bacteria</taxon>
        <taxon>Pseudomonadati</taxon>
        <taxon>Bacteroidota</taxon>
        <taxon>Saprospiria</taxon>
        <taxon>Saprospirales</taxon>
        <taxon>Haliscomenobacteraceae</taxon>
        <taxon>Portibacter</taxon>
    </lineage>
</organism>
<name>A0AA37SR02_9BACT</name>
<dbReference type="AlphaFoldDB" id="A0AA37SR02"/>
<dbReference type="RefSeq" id="WP_235293735.1">
    <property type="nucleotide sequence ID" value="NZ_BSOH01000020.1"/>
</dbReference>
<evidence type="ECO:0000313" key="3">
    <source>
        <dbReference type="EMBL" id="GLR18370.1"/>
    </source>
</evidence>
<comment type="caution">
    <text evidence="3">The sequence shown here is derived from an EMBL/GenBank/DDBJ whole genome shotgun (WGS) entry which is preliminary data.</text>
</comment>